<dbReference type="EMBL" id="CP135443">
    <property type="protein sequence ID" value="WRY33815.1"/>
    <property type="molecule type" value="Genomic_DNA"/>
</dbReference>
<reference evidence="1 2" key="1">
    <citation type="submission" date="2023-09" db="EMBL/GenBank/DDBJ databases">
        <title>Thioclava shenzhenensis sp. nov., a multidrug resistant bacteria-antagonizing species isolated from coastal seawater.</title>
        <authorList>
            <person name="Long M."/>
        </authorList>
    </citation>
    <scope>NUCLEOTIDE SEQUENCE [LARGE SCALE GENOMIC DNA]</scope>
    <source>
        <strain evidence="1 2">FTW29</strain>
    </source>
</reference>
<evidence type="ECO:0000313" key="2">
    <source>
        <dbReference type="Proteomes" id="UP001623290"/>
    </source>
</evidence>
<protein>
    <recommendedName>
        <fullName evidence="3">Glyceraldehyde-3-phosphate dehydrogenase</fullName>
    </recommendedName>
</protein>
<evidence type="ECO:0008006" key="3">
    <source>
        <dbReference type="Google" id="ProtNLM"/>
    </source>
</evidence>
<keyword evidence="2" id="KW-1185">Reference proteome</keyword>
<gene>
    <name evidence="1" type="ORF">RPE78_00530</name>
</gene>
<dbReference type="RefSeq" id="WP_339107575.1">
    <property type="nucleotide sequence ID" value="NZ_CP135443.1"/>
</dbReference>
<proteinExistence type="predicted"/>
<sequence>MTNRIALGLAALIVLAMLADLLLTGGHTLFFLSRKITDLVYYLQFWR</sequence>
<organism evidence="1 2">
    <name type="scientific">Thioclava litoralis</name>
    <dbReference type="NCBI Taxonomy" id="3076557"/>
    <lineage>
        <taxon>Bacteria</taxon>
        <taxon>Pseudomonadati</taxon>
        <taxon>Pseudomonadota</taxon>
        <taxon>Alphaproteobacteria</taxon>
        <taxon>Rhodobacterales</taxon>
        <taxon>Paracoccaceae</taxon>
        <taxon>Thioclava</taxon>
    </lineage>
</organism>
<accession>A0ABZ1DYD9</accession>
<name>A0ABZ1DYD9_9RHOB</name>
<dbReference type="Proteomes" id="UP001623290">
    <property type="component" value="Chromosome"/>
</dbReference>
<evidence type="ECO:0000313" key="1">
    <source>
        <dbReference type="EMBL" id="WRY33815.1"/>
    </source>
</evidence>